<dbReference type="Proteomes" id="UP000292118">
    <property type="component" value="Chromosome"/>
</dbReference>
<keyword evidence="2" id="KW-0560">Oxidoreductase</keyword>
<dbReference type="FunFam" id="3.40.50.720:FF:000053">
    <property type="entry name" value="Quinone oxidoreductase 1"/>
    <property type="match status" value="1"/>
</dbReference>
<dbReference type="InterPro" id="IPR011032">
    <property type="entry name" value="GroES-like_sf"/>
</dbReference>
<evidence type="ECO:0000256" key="1">
    <source>
        <dbReference type="ARBA" id="ARBA00022857"/>
    </source>
</evidence>
<dbReference type="SUPFAM" id="SSF50129">
    <property type="entry name" value="GroES-like"/>
    <property type="match status" value="1"/>
</dbReference>
<dbReference type="OrthoDB" id="9780520at2"/>
<reference evidence="4 5" key="1">
    <citation type="submission" date="2019-01" db="EMBL/GenBank/DDBJ databases">
        <title>Genome sequencing of strain FW10M-9.</title>
        <authorList>
            <person name="Heo J."/>
            <person name="Kim S.-J."/>
            <person name="Kim J.-S."/>
            <person name="Hong S.-B."/>
            <person name="Kwon S.-W."/>
        </authorList>
    </citation>
    <scope>NUCLEOTIDE SEQUENCE [LARGE SCALE GENOMIC DNA]</scope>
    <source>
        <strain evidence="4 5">FW10M-9</strain>
    </source>
</reference>
<dbReference type="SUPFAM" id="SSF51735">
    <property type="entry name" value="NAD(P)-binding Rossmann-fold domains"/>
    <property type="match status" value="1"/>
</dbReference>
<dbReference type="GO" id="GO:0070402">
    <property type="term" value="F:NADPH binding"/>
    <property type="evidence" value="ECO:0007669"/>
    <property type="project" value="TreeGrafter"/>
</dbReference>
<dbReference type="Pfam" id="PF00107">
    <property type="entry name" value="ADH_zinc_N"/>
    <property type="match status" value="1"/>
</dbReference>
<accession>A0A4V0YGB9</accession>
<dbReference type="Gene3D" id="3.40.50.720">
    <property type="entry name" value="NAD(P)-binding Rossmann-like Domain"/>
    <property type="match status" value="1"/>
</dbReference>
<proteinExistence type="predicted"/>
<dbReference type="InterPro" id="IPR013154">
    <property type="entry name" value="ADH-like_N"/>
</dbReference>
<dbReference type="SMART" id="SM00829">
    <property type="entry name" value="PKS_ER"/>
    <property type="match status" value="1"/>
</dbReference>
<evidence type="ECO:0000259" key="3">
    <source>
        <dbReference type="SMART" id="SM00829"/>
    </source>
</evidence>
<evidence type="ECO:0000313" key="5">
    <source>
        <dbReference type="Proteomes" id="UP000292118"/>
    </source>
</evidence>
<feature type="domain" description="Enoyl reductase (ER)" evidence="3">
    <location>
        <begin position="10"/>
        <end position="325"/>
    </location>
</feature>
<keyword evidence="1" id="KW-0521">NADP</keyword>
<evidence type="ECO:0000313" key="4">
    <source>
        <dbReference type="EMBL" id="QAY70671.1"/>
    </source>
</evidence>
<dbReference type="InterPro" id="IPR047618">
    <property type="entry name" value="QOR-like"/>
</dbReference>
<protein>
    <submittedName>
        <fullName evidence="4">Quinone oxidoreductase</fullName>
    </submittedName>
</protein>
<dbReference type="GO" id="GO:0035925">
    <property type="term" value="F:mRNA 3'-UTR AU-rich region binding"/>
    <property type="evidence" value="ECO:0007669"/>
    <property type="project" value="TreeGrafter"/>
</dbReference>
<dbReference type="AlphaFoldDB" id="A0A4V0YGB9"/>
<dbReference type="CDD" id="cd05286">
    <property type="entry name" value="QOR2"/>
    <property type="match status" value="1"/>
</dbReference>
<dbReference type="GO" id="GO:0003960">
    <property type="term" value="F:quinone reductase (NADPH) activity"/>
    <property type="evidence" value="ECO:0007669"/>
    <property type="project" value="InterPro"/>
</dbReference>
<organism evidence="4 5">
    <name type="scientific">Xylanimonas protaetiae</name>
    <dbReference type="NCBI Taxonomy" id="2509457"/>
    <lineage>
        <taxon>Bacteria</taxon>
        <taxon>Bacillati</taxon>
        <taxon>Actinomycetota</taxon>
        <taxon>Actinomycetes</taxon>
        <taxon>Micrococcales</taxon>
        <taxon>Promicromonosporaceae</taxon>
        <taxon>Xylanimonas</taxon>
    </lineage>
</organism>
<dbReference type="InterPro" id="IPR036291">
    <property type="entry name" value="NAD(P)-bd_dom_sf"/>
</dbReference>
<dbReference type="InterPro" id="IPR020843">
    <property type="entry name" value="ER"/>
</dbReference>
<dbReference type="EMBL" id="CP035493">
    <property type="protein sequence ID" value="QAY70671.1"/>
    <property type="molecule type" value="Genomic_DNA"/>
</dbReference>
<dbReference type="RefSeq" id="WP_129188655.1">
    <property type="nucleotide sequence ID" value="NZ_CP035493.1"/>
</dbReference>
<dbReference type="KEGG" id="xya:ET471_12105"/>
<dbReference type="PANTHER" id="PTHR48106:SF13">
    <property type="entry name" value="QUINONE OXIDOREDUCTASE-RELATED"/>
    <property type="match status" value="1"/>
</dbReference>
<keyword evidence="5" id="KW-1185">Reference proteome</keyword>
<evidence type="ECO:0000256" key="2">
    <source>
        <dbReference type="ARBA" id="ARBA00023002"/>
    </source>
</evidence>
<dbReference type="PANTHER" id="PTHR48106">
    <property type="entry name" value="QUINONE OXIDOREDUCTASE PIG3-RELATED"/>
    <property type="match status" value="1"/>
</dbReference>
<dbReference type="Pfam" id="PF08240">
    <property type="entry name" value="ADH_N"/>
    <property type="match status" value="1"/>
</dbReference>
<dbReference type="GO" id="GO:0005829">
    <property type="term" value="C:cytosol"/>
    <property type="evidence" value="ECO:0007669"/>
    <property type="project" value="TreeGrafter"/>
</dbReference>
<name>A0A4V0YGB9_9MICO</name>
<dbReference type="Gene3D" id="3.90.180.10">
    <property type="entry name" value="Medium-chain alcohol dehydrogenases, catalytic domain"/>
    <property type="match status" value="1"/>
</dbReference>
<sequence length="327" mass="33126">MRAVQAREAGGPEVLSVVELPDPEPGPGQLLVRVAAAGVNFIDTYRRAGVYPMAYPHVVGVEGAGVVERLGEGVEGFAVGDRVAWAEAPGSYAELALVPAANAVAVPAGLDLTDAAALMLQGMTAHYLVASTFEVGPGHDVLLTAGAGGVGLLATQLATARGGRVITTVSSAEKAGLSTAAGAAHTIDYAAMTDLTAELPAAVRALTGGQGVHVVYDGVGRSTFEASLASLRPRGMLVLFGAASGPVPPVDPQALNRGGSLYLTRPTLGHYVATRGELEWRAGEVLASAASGNLDVRVGRTFALADAAEAHRALEGRATTGKVLLLP</sequence>
<dbReference type="InterPro" id="IPR013149">
    <property type="entry name" value="ADH-like_C"/>
</dbReference>
<gene>
    <name evidence="4" type="ORF">ET471_12105</name>
</gene>